<proteinExistence type="predicted"/>
<keyword evidence="2" id="KW-0472">Membrane</keyword>
<dbReference type="AlphaFoldDB" id="A0A0D2AAP1"/>
<evidence type="ECO:0000256" key="2">
    <source>
        <dbReference type="SAM" id="Phobius"/>
    </source>
</evidence>
<protein>
    <submittedName>
        <fullName evidence="3">Uncharacterized protein</fullName>
    </submittedName>
</protein>
<keyword evidence="4" id="KW-1185">Reference proteome</keyword>
<keyword evidence="2" id="KW-0812">Transmembrane</keyword>
<reference evidence="3 4" key="1">
    <citation type="submission" date="2015-01" db="EMBL/GenBank/DDBJ databases">
        <title>The Genome Sequence of Cladophialophora immunda CBS83496.</title>
        <authorList>
            <consortium name="The Broad Institute Genomics Platform"/>
            <person name="Cuomo C."/>
            <person name="de Hoog S."/>
            <person name="Gorbushina A."/>
            <person name="Stielow B."/>
            <person name="Teixiera M."/>
            <person name="Abouelleil A."/>
            <person name="Chapman S.B."/>
            <person name="Priest M."/>
            <person name="Young S.K."/>
            <person name="Wortman J."/>
            <person name="Nusbaum C."/>
            <person name="Birren B."/>
        </authorList>
    </citation>
    <scope>NUCLEOTIDE SEQUENCE [LARGE SCALE GENOMIC DNA]</scope>
    <source>
        <strain evidence="3 4">CBS 83496</strain>
    </source>
</reference>
<organism evidence="3 4">
    <name type="scientific">Cladophialophora immunda</name>
    <dbReference type="NCBI Taxonomy" id="569365"/>
    <lineage>
        <taxon>Eukaryota</taxon>
        <taxon>Fungi</taxon>
        <taxon>Dikarya</taxon>
        <taxon>Ascomycota</taxon>
        <taxon>Pezizomycotina</taxon>
        <taxon>Eurotiomycetes</taxon>
        <taxon>Chaetothyriomycetidae</taxon>
        <taxon>Chaetothyriales</taxon>
        <taxon>Herpotrichiellaceae</taxon>
        <taxon>Cladophialophora</taxon>
    </lineage>
</organism>
<feature type="compositionally biased region" description="Basic and acidic residues" evidence="1">
    <location>
        <begin position="302"/>
        <end position="314"/>
    </location>
</feature>
<dbReference type="Proteomes" id="UP000054466">
    <property type="component" value="Unassembled WGS sequence"/>
</dbReference>
<keyword evidence="2" id="KW-1133">Transmembrane helix</keyword>
<name>A0A0D2AAP1_9EURO</name>
<gene>
    <name evidence="3" type="ORF">PV07_12734</name>
</gene>
<feature type="region of interest" description="Disordered" evidence="1">
    <location>
        <begin position="302"/>
        <end position="336"/>
    </location>
</feature>
<sequence>MAQDEVFETSSAAFPSAIFGACPAIAPTWPPPVTTIVSVIAGIRRGATVTSTLEGSPMPVPTHFASVTTTRSQAVPPLLTAAPCTEIRLAYIYDSENNPIIFPEVGCGYGRQECCAYGFNEGVLLDQCPGNYTTQVSGTYSACCPMLGNYTLFNSAIGGQTPCASSVTGTVFVAASPLTDINDRENMDNVFAYSIPISGHAKHTVNHAAIAVPIVFGFVILLILVGAIVLRYRRKRAERSHIPISRPADQPVSKQVSPPPRAAIVARKAFDAGEREVEGPPQYLAELPGGPHHPLFDPVLRKGENMSHGSEELRSPTVSSCTAPPLRLQGKDMQYM</sequence>
<dbReference type="OrthoDB" id="3065412at2759"/>
<dbReference type="VEuPathDB" id="FungiDB:PV07_12734"/>
<dbReference type="EMBL" id="KN847141">
    <property type="protein sequence ID" value="KIW21842.1"/>
    <property type="molecule type" value="Genomic_DNA"/>
</dbReference>
<dbReference type="STRING" id="569365.A0A0D2AAP1"/>
<dbReference type="GeneID" id="27351928"/>
<evidence type="ECO:0000313" key="3">
    <source>
        <dbReference type="EMBL" id="KIW21842.1"/>
    </source>
</evidence>
<dbReference type="RefSeq" id="XP_016242058.1">
    <property type="nucleotide sequence ID" value="XM_016400296.1"/>
</dbReference>
<feature type="transmembrane region" description="Helical" evidence="2">
    <location>
        <begin position="208"/>
        <end position="230"/>
    </location>
</feature>
<evidence type="ECO:0000313" key="4">
    <source>
        <dbReference type="Proteomes" id="UP000054466"/>
    </source>
</evidence>
<accession>A0A0D2AAP1</accession>
<dbReference type="HOGENOM" id="CLU_826397_0_0_1"/>
<evidence type="ECO:0000256" key="1">
    <source>
        <dbReference type="SAM" id="MobiDB-lite"/>
    </source>
</evidence>